<proteinExistence type="inferred from homology"/>
<dbReference type="InterPro" id="IPR015500">
    <property type="entry name" value="Peptidase_S8_subtilisin-rel"/>
</dbReference>
<dbReference type="PROSITE" id="PS51829">
    <property type="entry name" value="P_HOMO_B"/>
    <property type="match status" value="1"/>
</dbReference>
<comment type="caution">
    <text evidence="6">The sequence shown here is derived from an EMBL/GenBank/DDBJ whole genome shotgun (WGS) entry which is preliminary data.</text>
</comment>
<keyword evidence="2 4" id="KW-0378">Hydrolase</keyword>
<evidence type="ECO:0000259" key="5">
    <source>
        <dbReference type="PROSITE" id="PS51829"/>
    </source>
</evidence>
<dbReference type="Pfam" id="PF00353">
    <property type="entry name" value="HemolysinCabind"/>
    <property type="match status" value="4"/>
</dbReference>
<evidence type="ECO:0000256" key="2">
    <source>
        <dbReference type="ARBA" id="ARBA00022801"/>
    </source>
</evidence>
<dbReference type="InterPro" id="IPR018511">
    <property type="entry name" value="Hemolysin-typ_Ca-bd_CS"/>
</dbReference>
<dbReference type="InterPro" id="IPR000209">
    <property type="entry name" value="Peptidase_S8/S53_dom"/>
</dbReference>
<dbReference type="Pfam" id="PF00082">
    <property type="entry name" value="Peptidase_S8"/>
    <property type="match status" value="1"/>
</dbReference>
<dbReference type="PANTHER" id="PTHR42884">
    <property type="entry name" value="PROPROTEIN CONVERTASE SUBTILISIN/KEXIN-RELATED"/>
    <property type="match status" value="1"/>
</dbReference>
<dbReference type="EMBL" id="JAHXZN010000001">
    <property type="protein sequence ID" value="MBW6530038.1"/>
    <property type="molecule type" value="Genomic_DNA"/>
</dbReference>
<dbReference type="InterPro" id="IPR036852">
    <property type="entry name" value="Peptidase_S8/S53_dom_sf"/>
</dbReference>
<dbReference type="PROSITE" id="PS00138">
    <property type="entry name" value="SUBTILASE_SER"/>
    <property type="match status" value="1"/>
</dbReference>
<feature type="domain" description="P/Homo B" evidence="5">
    <location>
        <begin position="481"/>
        <end position="634"/>
    </location>
</feature>
<dbReference type="InterPro" id="IPR011049">
    <property type="entry name" value="Serralysin-like_metalloprot_C"/>
</dbReference>
<organism evidence="6 7">
    <name type="scientific">Sphingomonas citri</name>
    <dbReference type="NCBI Taxonomy" id="2862499"/>
    <lineage>
        <taxon>Bacteria</taxon>
        <taxon>Pseudomonadati</taxon>
        <taxon>Pseudomonadota</taxon>
        <taxon>Alphaproteobacteria</taxon>
        <taxon>Sphingomonadales</taxon>
        <taxon>Sphingomonadaceae</taxon>
        <taxon>Sphingomonas</taxon>
    </lineage>
</organism>
<dbReference type="Gene3D" id="2.150.10.10">
    <property type="entry name" value="Serralysin-like metalloprotease, C-terminal"/>
    <property type="match status" value="3"/>
</dbReference>
<dbReference type="Gene3D" id="2.60.120.260">
    <property type="entry name" value="Galactose-binding domain-like"/>
    <property type="match status" value="1"/>
</dbReference>
<keyword evidence="1 4" id="KW-0645">Protease</keyword>
<dbReference type="PROSITE" id="PS51892">
    <property type="entry name" value="SUBTILASE"/>
    <property type="match status" value="1"/>
</dbReference>
<evidence type="ECO:0000313" key="7">
    <source>
        <dbReference type="Proteomes" id="UP000759103"/>
    </source>
</evidence>
<dbReference type="PRINTS" id="PR00313">
    <property type="entry name" value="CABNDNGRPT"/>
</dbReference>
<dbReference type="InterPro" id="IPR001343">
    <property type="entry name" value="Hemolysn_Ca-bd"/>
</dbReference>
<dbReference type="PROSITE" id="PS00330">
    <property type="entry name" value="HEMOLYSIN_CALCIUM"/>
    <property type="match status" value="5"/>
</dbReference>
<dbReference type="Proteomes" id="UP000759103">
    <property type="component" value="Unassembled WGS sequence"/>
</dbReference>
<keyword evidence="3 4" id="KW-0720">Serine protease</keyword>
<dbReference type="InterPro" id="IPR022398">
    <property type="entry name" value="Peptidase_S8_His-AS"/>
</dbReference>
<reference evidence="6 7" key="1">
    <citation type="submission" date="2021-07" db="EMBL/GenBank/DDBJ databases">
        <title>Sphingomonas sp.</title>
        <authorList>
            <person name="Feng G."/>
            <person name="Li J."/>
            <person name="Pan M."/>
        </authorList>
    </citation>
    <scope>NUCLEOTIDE SEQUENCE [LARGE SCALE GENOMIC DNA]</scope>
    <source>
        <strain evidence="6 7">RRHST34</strain>
    </source>
</reference>
<feature type="active site" description="Charge relay system" evidence="4">
    <location>
        <position position="369"/>
    </location>
</feature>
<evidence type="ECO:0000313" key="6">
    <source>
        <dbReference type="EMBL" id="MBW6530038.1"/>
    </source>
</evidence>
<dbReference type="PROSITE" id="PS00137">
    <property type="entry name" value="SUBTILASE_HIS"/>
    <property type="match status" value="1"/>
</dbReference>
<evidence type="ECO:0000256" key="3">
    <source>
        <dbReference type="ARBA" id="ARBA00022825"/>
    </source>
</evidence>
<feature type="active site" description="Charge relay system" evidence="4">
    <location>
        <position position="164"/>
    </location>
</feature>
<dbReference type="PANTHER" id="PTHR42884:SF14">
    <property type="entry name" value="NEUROENDOCRINE CONVERTASE 1"/>
    <property type="match status" value="1"/>
</dbReference>
<keyword evidence="7" id="KW-1185">Reference proteome</keyword>
<dbReference type="Gene3D" id="3.40.50.200">
    <property type="entry name" value="Peptidase S8/S53 domain"/>
    <property type="match status" value="1"/>
</dbReference>
<dbReference type="SUPFAM" id="SSF51120">
    <property type="entry name" value="beta-Roll"/>
    <property type="match status" value="3"/>
</dbReference>
<feature type="active site" description="Charge relay system" evidence="4">
    <location>
        <position position="126"/>
    </location>
</feature>
<evidence type="ECO:0000256" key="1">
    <source>
        <dbReference type="ARBA" id="ARBA00022670"/>
    </source>
</evidence>
<dbReference type="InterPro" id="IPR023828">
    <property type="entry name" value="Peptidase_S8_Ser-AS"/>
</dbReference>
<dbReference type="InterPro" id="IPR002884">
    <property type="entry name" value="P_dom"/>
</dbReference>
<name>A0ABS7BKA0_9SPHN</name>
<protein>
    <submittedName>
        <fullName evidence="6">S8 family serine peptidase</fullName>
    </submittedName>
</protein>
<dbReference type="PRINTS" id="PR00723">
    <property type="entry name" value="SUBTILISIN"/>
</dbReference>
<dbReference type="SUPFAM" id="SSF52743">
    <property type="entry name" value="Subtilisin-like"/>
    <property type="match status" value="1"/>
</dbReference>
<accession>A0ABS7BKA0</accession>
<dbReference type="RefSeq" id="WP_219747477.1">
    <property type="nucleotide sequence ID" value="NZ_JAHXZN010000001.1"/>
</dbReference>
<sequence length="1047" mass="108077">MASKLNTASRTAGQRIDQGTYGPGDMAALAHARAAAVGQRATTGPLDAAALSAQPHIAPTVAATAAGPIPAFDLSTGKAVTTAFKLYAIDVADPFAKDQWHLQRLGDLQTVWKDYTGKDVTVGVYDSGVQYAHWDLDGNYDASKQVVVDGKVYDGDYRPASGPHGTSVAGLIAAERNGAGGVGVAYGAHVTGVNIFDPYSEDDSKEGIFVNGVDLTKFFEAVKQSARYDVTNHSWGGLDYVTTAAARTTAGSFANGMVTALGYGSAEGRGGLGTVHVAAAGNDVIDGQADSWKSDRHIVTVGSYREVDGSSSQYVDSGAHLLVSAPSNDYAELGGTGQVTTDLLGRDGYNTIAKPGGAEDYTDSFGGTSGATPVVSGVVSLILDANSELGWRDVKDILAASAKLPVAFDTGQTAATSTISGLTYVLNNRQFQLNGDDAGWNGGAMHYSNDYGYGAVDAYNAVRLAEVWSLFGAAKTSDNEVSATTGTIRVGKTSVATKADTALTQFHDFVGTPTSFQFRVTQDVDVEHLDLTLNFATQLGDGTSLLNTSAVGLKIKLIAPDGTEGYIDLSDTNATTVTGTSQTFTFGLSGFRGVDTLGTWTFQFEQTAGVFGAYDANRTTVNTLKLDLYGAAPGTGDVYTYTNEFFTMAAIAGEGGRRTLIDSDGGTDWINAAAIASDVTISLKQGGVTSFGGTRAFTIGTGTQIENAVSGDGNDTLLGNGLANELHGMRGNDSLFGDAGSDVLFGGWGDDRLDGGTGADVLRGEQGNDTYIVDNRGDVVIEDPNQGTDTVYAAIDYTLGAHVEKLYLTGAARSGTGNGLDNDLYGTGGDDSLYGLDGNDLLRGWEGNDRLYGGSGNDTLFGGAGADRLDGGKGDDVLRGEAGNDTYVVDSRGDQVIELGAEGIDTVLASVDYRLAANVENLTLSGSAYSGTGNALNNVIRGSAGANALSGEAGNDTLIGGAGDDILTGGSGSDRFVFADGFGKDTIRDFGRGDTIDLAAYTLDGAPIVTDVGSDTLIDLGDGNTILLKGIQPGQLSFTGDWFGYLG</sequence>
<gene>
    <name evidence="6" type="ORF">KZ820_04765</name>
</gene>
<evidence type="ECO:0000256" key="4">
    <source>
        <dbReference type="PROSITE-ProRule" id="PRU01240"/>
    </source>
</evidence>
<comment type="similarity">
    <text evidence="4">Belongs to the peptidase S8 family.</text>
</comment>